<keyword evidence="2" id="KW-1185">Reference proteome</keyword>
<sequence>MYDRPRCDPQTYRTLGHGRGAEKYVRVWAPESGKHTDVIRSVGCDREGSGSRLMTPGWWGHVTPQSRLLRRRTAWLRARAAAAHAVRLSERERLGPAQVI</sequence>
<organism evidence="1 2">
    <name type="scientific">Ensete ventricosum</name>
    <name type="common">Abyssinian banana</name>
    <name type="synonym">Musa ensete</name>
    <dbReference type="NCBI Taxonomy" id="4639"/>
    <lineage>
        <taxon>Eukaryota</taxon>
        <taxon>Viridiplantae</taxon>
        <taxon>Streptophyta</taxon>
        <taxon>Embryophyta</taxon>
        <taxon>Tracheophyta</taxon>
        <taxon>Spermatophyta</taxon>
        <taxon>Magnoliopsida</taxon>
        <taxon>Liliopsida</taxon>
        <taxon>Zingiberales</taxon>
        <taxon>Musaceae</taxon>
        <taxon>Ensete</taxon>
    </lineage>
</organism>
<comment type="caution">
    <text evidence="1">The sequence shown here is derived from an EMBL/GenBank/DDBJ whole genome shotgun (WGS) entry which is preliminary data.</text>
</comment>
<evidence type="ECO:0000313" key="1">
    <source>
        <dbReference type="EMBL" id="KAJ8506648.1"/>
    </source>
</evidence>
<dbReference type="EMBL" id="JAQQAF010000002">
    <property type="protein sequence ID" value="KAJ8506648.1"/>
    <property type="molecule type" value="Genomic_DNA"/>
</dbReference>
<name>A0AAV8RRW8_ENSVE</name>
<dbReference type="Proteomes" id="UP001222027">
    <property type="component" value="Unassembled WGS sequence"/>
</dbReference>
<protein>
    <submittedName>
        <fullName evidence="1">Uncharacterized protein</fullName>
    </submittedName>
</protein>
<reference evidence="1 2" key="1">
    <citation type="submission" date="2022-12" db="EMBL/GenBank/DDBJ databases">
        <title>Chromosome-scale assembly of the Ensete ventricosum genome.</title>
        <authorList>
            <person name="Dussert Y."/>
            <person name="Stocks J."/>
            <person name="Wendawek A."/>
            <person name="Woldeyes F."/>
            <person name="Nichols R.A."/>
            <person name="Borrell J.S."/>
        </authorList>
    </citation>
    <scope>NUCLEOTIDE SEQUENCE [LARGE SCALE GENOMIC DNA]</scope>
    <source>
        <strain evidence="2">cv. Maze</strain>
        <tissue evidence="1">Seeds</tissue>
    </source>
</reference>
<evidence type="ECO:0000313" key="2">
    <source>
        <dbReference type="Proteomes" id="UP001222027"/>
    </source>
</evidence>
<proteinExistence type="predicted"/>
<dbReference type="AlphaFoldDB" id="A0AAV8RRW8"/>
<gene>
    <name evidence="1" type="ORF">OPV22_007534</name>
</gene>
<accession>A0AAV8RRW8</accession>